<evidence type="ECO:0000313" key="6">
    <source>
        <dbReference type="Proteomes" id="UP000824410"/>
    </source>
</evidence>
<dbReference type="InterPro" id="IPR001482">
    <property type="entry name" value="T2SS/T4SS_dom"/>
</dbReference>
<dbReference type="InterPro" id="IPR027417">
    <property type="entry name" value="P-loop_NTPase"/>
</dbReference>
<reference evidence="5" key="1">
    <citation type="submission" date="2019-02" db="EMBL/GenBank/DDBJ databases">
        <title>Genomic characterization of isolates from hospital effluents in KZN, South Africa.</title>
        <authorList>
            <person name="Ntshobeni N."/>
            <person name="Allam M."/>
            <person name="Ismail A."/>
            <person name="Amoako D."/>
            <person name="Essack S."/>
            <person name="Chenia H."/>
        </authorList>
    </citation>
    <scope>NUCLEOTIDE SEQUENCE</scope>
    <source>
        <strain evidence="5">AFE97_S1</strain>
    </source>
</reference>
<evidence type="ECO:0000256" key="2">
    <source>
        <dbReference type="ARBA" id="ARBA00022741"/>
    </source>
</evidence>
<accession>A0AAP2NWB0</accession>
<dbReference type="CDD" id="cd01129">
    <property type="entry name" value="PulE-GspE-like"/>
    <property type="match status" value="1"/>
</dbReference>
<dbReference type="Proteomes" id="UP000824410">
    <property type="component" value="Unassembled WGS sequence"/>
</dbReference>
<comment type="caution">
    <text evidence="5">The sequence shown here is derived from an EMBL/GenBank/DDBJ whole genome shotgun (WGS) entry which is preliminary data.</text>
</comment>
<keyword evidence="2" id="KW-0547">Nucleotide-binding</keyword>
<comment type="similarity">
    <text evidence="1">Belongs to the GSP E family.</text>
</comment>
<keyword evidence="3" id="KW-0067">ATP-binding</keyword>
<proteinExistence type="inferred from homology"/>
<dbReference type="PROSITE" id="PS00662">
    <property type="entry name" value="T2SP_E"/>
    <property type="match status" value="1"/>
</dbReference>
<organism evidence="5 6">
    <name type="scientific">Providencia rettgeri</name>
    <dbReference type="NCBI Taxonomy" id="587"/>
    <lineage>
        <taxon>Bacteria</taxon>
        <taxon>Pseudomonadati</taxon>
        <taxon>Pseudomonadota</taxon>
        <taxon>Gammaproteobacteria</taxon>
        <taxon>Enterobacterales</taxon>
        <taxon>Morganellaceae</taxon>
        <taxon>Providencia</taxon>
    </lineage>
</organism>
<dbReference type="AlphaFoldDB" id="A0AAP2NWB0"/>
<dbReference type="PANTHER" id="PTHR30258:SF1">
    <property type="entry name" value="PROTEIN TRANSPORT PROTEIN HOFB HOMOLOG"/>
    <property type="match status" value="1"/>
</dbReference>
<protein>
    <submittedName>
        <fullName evidence="5">Pilus assembly protein</fullName>
    </submittedName>
</protein>
<dbReference type="GO" id="GO:0005886">
    <property type="term" value="C:plasma membrane"/>
    <property type="evidence" value="ECO:0007669"/>
    <property type="project" value="TreeGrafter"/>
</dbReference>
<gene>
    <name evidence="5" type="ORF">EX242_12035</name>
</gene>
<dbReference type="Gene3D" id="3.40.50.300">
    <property type="entry name" value="P-loop containing nucleotide triphosphate hydrolases"/>
    <property type="match status" value="1"/>
</dbReference>
<evidence type="ECO:0000256" key="3">
    <source>
        <dbReference type="ARBA" id="ARBA00022840"/>
    </source>
</evidence>
<dbReference type="PANTHER" id="PTHR30258">
    <property type="entry name" value="TYPE II SECRETION SYSTEM PROTEIN GSPE-RELATED"/>
    <property type="match status" value="1"/>
</dbReference>
<feature type="domain" description="Bacterial type II secretion system protein E" evidence="4">
    <location>
        <begin position="318"/>
        <end position="332"/>
    </location>
</feature>
<evidence type="ECO:0000313" key="5">
    <source>
        <dbReference type="EMBL" id="MBX6980987.1"/>
    </source>
</evidence>
<dbReference type="SUPFAM" id="SSF52540">
    <property type="entry name" value="P-loop containing nucleoside triphosphate hydrolases"/>
    <property type="match status" value="1"/>
</dbReference>
<evidence type="ECO:0000259" key="4">
    <source>
        <dbReference type="PROSITE" id="PS00662"/>
    </source>
</evidence>
<name>A0AAP2NWB0_PRORE</name>
<dbReference type="GO" id="GO:0005524">
    <property type="term" value="F:ATP binding"/>
    <property type="evidence" value="ECO:0007669"/>
    <property type="project" value="UniProtKB-KW"/>
</dbReference>
<dbReference type="EMBL" id="SHDO01000010">
    <property type="protein sequence ID" value="MBX6980987.1"/>
    <property type="molecule type" value="Genomic_DNA"/>
</dbReference>
<dbReference type="GO" id="GO:0016887">
    <property type="term" value="F:ATP hydrolysis activity"/>
    <property type="evidence" value="ECO:0007669"/>
    <property type="project" value="TreeGrafter"/>
</dbReference>
<dbReference type="Pfam" id="PF00437">
    <property type="entry name" value="T2SSE"/>
    <property type="match status" value="1"/>
</dbReference>
<dbReference type="Gene3D" id="3.30.450.90">
    <property type="match status" value="1"/>
</dbReference>
<sequence>MLQSIDFININCIEGGVKALEKCHFELLEKNLIIVDYNKSKYLVINKIKIDKLESIYMDLYYTRSVYKKNICGFMLSTESQYYQIIEKATRDKSSNLLYETSDVQKELESLLQVAVDTGASDLHITRGDVISKVEFRVNGSLILYSQLTSASCDELVFVLYNVEATTKETTWNRQQPQSANILYDLKGKKYRFRYAHFPIFGETSDCYHCVLRIIPASIDTNPNPQLESTGLSEVEIEDIKSILSNPYGAYFIAGTTGSGKSTTLKTVIEWLQINRFNNKGCFLTVEDPVEYYIYGTKQSSVLDVDGGGFHSAIKSALRRDPDVLMIGEIRDKISANALSGAVESGHYCFTTVHAGSIVTLLQRLSALGITGDKLCTPGFIAGLQCQKLMPVLCSHCKKSELAIFGSREIEISVLNQDGCQHCKYTGIKGRKLVIEYMRPSIDELSAIAKNNWLEAYMHWRKKRLIGKGIGEGFQIKEKTLLLVIENKVCYHWFTHEFGAIPAEDMEVIFEKIH</sequence>
<evidence type="ECO:0000256" key="1">
    <source>
        <dbReference type="ARBA" id="ARBA00006611"/>
    </source>
</evidence>